<protein>
    <recommendedName>
        <fullName evidence="15">Serine/threonine-protein kinase OSR1</fullName>
        <ecNumber evidence="4">2.7.11.1</ecNumber>
    </recommendedName>
    <alternativeName>
        <fullName evidence="16">Oxidative stress-responsive 1 protein</fullName>
    </alternativeName>
</protein>
<dbReference type="PROSITE" id="PS50011">
    <property type="entry name" value="PROTEIN_KINASE_DOM"/>
    <property type="match status" value="1"/>
</dbReference>
<keyword evidence="13" id="KW-0460">Magnesium</keyword>
<dbReference type="Gene3D" id="1.10.510.10">
    <property type="entry name" value="Transferase(Phosphotransferase) domain 1"/>
    <property type="match status" value="1"/>
</dbReference>
<dbReference type="GO" id="GO:0005524">
    <property type="term" value="F:ATP binding"/>
    <property type="evidence" value="ECO:0007669"/>
    <property type="project" value="UniProtKB-KW"/>
</dbReference>
<keyword evidence="11 21" id="KW-0418">Kinase</keyword>
<keyword evidence="5" id="KW-0963">Cytoplasm</keyword>
<evidence type="ECO:0000259" key="20">
    <source>
        <dbReference type="PROSITE" id="PS50011"/>
    </source>
</evidence>
<evidence type="ECO:0000256" key="15">
    <source>
        <dbReference type="ARBA" id="ARBA00040079"/>
    </source>
</evidence>
<dbReference type="SUPFAM" id="SSF56112">
    <property type="entry name" value="Protein kinase-like (PK-like)"/>
    <property type="match status" value="1"/>
</dbReference>
<feature type="compositionally biased region" description="Pro residues" evidence="19">
    <location>
        <begin position="383"/>
        <end position="394"/>
    </location>
</feature>
<evidence type="ECO:0000256" key="17">
    <source>
        <dbReference type="ARBA" id="ARBA00047899"/>
    </source>
</evidence>
<accession>A0A7K8Q546</accession>
<name>A0A7K8Q546_9PASS</name>
<sequence length="514" mass="55643">GSGATAVVQAAFCIPKREKVAIKRINLEKCQTSMDELLKEIQAMSQCHHPNIVSYYTSFVVKDELWLVMKLLSGGSVLDIIKHIVAKGEHKAGVLDEPCIATILKEVLEGLDYLHKNGQIHRDVKAGNILLGEDGSVQIADFGVSAFLATGGDITRNKVRKTFVGTPCWMAPEVMEQVRGYDFKADIWSFGITAIELATGAAPYHKYPPMKVLMLTLQNDPPSLETGVQDKEMLKKYGKSFRKMISSCLQKDPEKRPTAAELLRHKFFTKAKNKEFLQEKMLQRAPTITERSKKVRRVPGSSGRLHKTEDGGWEWSDDELDEESEEGRAAISQLRSPRVKEPVQNSELFPSVEPPGPSLSAPAQAPTQLPQAAGQAPAQPQTAVPPPGQAPPGAAPAAAPGAAPATAPGAAPAAEDTKVPISLVLRLRNSKKELNDIRFEFTPGRDTADGVSQELISAGLVDGRDLVIVAANLQKIVEEPQANRSVTFKLASGVEGSDIPDDGKLIGFAQLSIS</sequence>
<feature type="compositionally biased region" description="Acidic residues" evidence="19">
    <location>
        <begin position="311"/>
        <end position="325"/>
    </location>
</feature>
<dbReference type="SMART" id="SM00220">
    <property type="entry name" value="S_TKc"/>
    <property type="match status" value="1"/>
</dbReference>
<comment type="catalytic activity">
    <reaction evidence="18">
        <text>L-seryl-[protein] + ATP = O-phospho-L-seryl-[protein] + ADP + H(+)</text>
        <dbReference type="Rhea" id="RHEA:17989"/>
        <dbReference type="Rhea" id="RHEA-COMP:9863"/>
        <dbReference type="Rhea" id="RHEA-COMP:11604"/>
        <dbReference type="ChEBI" id="CHEBI:15378"/>
        <dbReference type="ChEBI" id="CHEBI:29999"/>
        <dbReference type="ChEBI" id="CHEBI:30616"/>
        <dbReference type="ChEBI" id="CHEBI:83421"/>
        <dbReference type="ChEBI" id="CHEBI:456216"/>
        <dbReference type="EC" id="2.7.11.1"/>
    </reaction>
</comment>
<keyword evidence="8" id="KW-0808">Transferase</keyword>
<dbReference type="InterPro" id="IPR050629">
    <property type="entry name" value="STE20/SPS1-PAK"/>
</dbReference>
<dbReference type="FunFam" id="1.10.510.10:FF:000068">
    <property type="entry name" value="STE20/SPS1-related proline-alanine-rich protein kinase"/>
    <property type="match status" value="1"/>
</dbReference>
<comment type="subcellular location">
    <subcellularLocation>
        <location evidence="2">Cytoplasm</location>
    </subcellularLocation>
</comment>
<dbReference type="Pfam" id="PF12202">
    <property type="entry name" value="OSR1_C"/>
    <property type="match status" value="1"/>
</dbReference>
<dbReference type="EC" id="2.7.11.1" evidence="4"/>
<feature type="non-terminal residue" evidence="21">
    <location>
        <position position="514"/>
    </location>
</feature>
<evidence type="ECO:0000256" key="12">
    <source>
        <dbReference type="ARBA" id="ARBA00022840"/>
    </source>
</evidence>
<keyword evidence="22" id="KW-1185">Reference proteome</keyword>
<dbReference type="AlphaFoldDB" id="A0A7K8Q546"/>
<evidence type="ECO:0000256" key="3">
    <source>
        <dbReference type="ARBA" id="ARBA00008874"/>
    </source>
</evidence>
<dbReference type="Pfam" id="PF00069">
    <property type="entry name" value="Pkinase"/>
    <property type="match status" value="1"/>
</dbReference>
<comment type="cofactor">
    <cofactor evidence="1">
        <name>Mg(2+)</name>
        <dbReference type="ChEBI" id="CHEBI:18420"/>
    </cofactor>
</comment>
<dbReference type="InterPro" id="IPR011009">
    <property type="entry name" value="Kinase-like_dom_sf"/>
</dbReference>
<evidence type="ECO:0000256" key="14">
    <source>
        <dbReference type="ARBA" id="ARBA00022990"/>
    </source>
</evidence>
<organism evidence="21 22">
    <name type="scientific">Smithornis capensis</name>
    <dbReference type="NCBI Taxonomy" id="363769"/>
    <lineage>
        <taxon>Eukaryota</taxon>
        <taxon>Metazoa</taxon>
        <taxon>Chordata</taxon>
        <taxon>Craniata</taxon>
        <taxon>Vertebrata</taxon>
        <taxon>Euteleostomi</taxon>
        <taxon>Archelosauria</taxon>
        <taxon>Archosauria</taxon>
        <taxon>Dinosauria</taxon>
        <taxon>Saurischia</taxon>
        <taxon>Theropoda</taxon>
        <taxon>Coelurosauria</taxon>
        <taxon>Aves</taxon>
        <taxon>Neognathae</taxon>
        <taxon>Neoaves</taxon>
        <taxon>Telluraves</taxon>
        <taxon>Australaves</taxon>
        <taxon>Passeriformes</taxon>
        <taxon>Eurylaimidae</taxon>
        <taxon>Smithornis</taxon>
    </lineage>
</organism>
<dbReference type="GO" id="GO:0046872">
    <property type="term" value="F:metal ion binding"/>
    <property type="evidence" value="ECO:0007669"/>
    <property type="project" value="UniProtKB-KW"/>
</dbReference>
<evidence type="ECO:0000256" key="1">
    <source>
        <dbReference type="ARBA" id="ARBA00001946"/>
    </source>
</evidence>
<evidence type="ECO:0000256" key="7">
    <source>
        <dbReference type="ARBA" id="ARBA00022553"/>
    </source>
</evidence>
<keyword evidence="10" id="KW-0547">Nucleotide-binding</keyword>
<comment type="similarity">
    <text evidence="3">Belongs to the protein kinase superfamily. STE Ser/Thr protein kinase family. STE20 subfamily.</text>
</comment>
<feature type="compositionally biased region" description="Low complexity" evidence="19">
    <location>
        <begin position="395"/>
        <end position="414"/>
    </location>
</feature>
<proteinExistence type="inferred from homology"/>
<dbReference type="GO" id="GO:0010820">
    <property type="term" value="P:positive regulation of T cell chemotaxis"/>
    <property type="evidence" value="ECO:0007669"/>
    <property type="project" value="TreeGrafter"/>
</dbReference>
<keyword evidence="14" id="KW-0007">Acetylation</keyword>
<dbReference type="PANTHER" id="PTHR48012:SF1">
    <property type="entry name" value="SERINE_THREONINE-PROTEIN KINASE OSR1"/>
    <property type="match status" value="1"/>
</dbReference>
<dbReference type="GO" id="GO:0004674">
    <property type="term" value="F:protein serine/threonine kinase activity"/>
    <property type="evidence" value="ECO:0007669"/>
    <property type="project" value="UniProtKB-KW"/>
</dbReference>
<keyword evidence="9" id="KW-0479">Metal-binding</keyword>
<evidence type="ECO:0000256" key="19">
    <source>
        <dbReference type="SAM" id="MobiDB-lite"/>
    </source>
</evidence>
<evidence type="ECO:0000256" key="6">
    <source>
        <dbReference type="ARBA" id="ARBA00022527"/>
    </source>
</evidence>
<dbReference type="InterPro" id="IPR000719">
    <property type="entry name" value="Prot_kinase_dom"/>
</dbReference>
<feature type="non-terminal residue" evidence="21">
    <location>
        <position position="1"/>
    </location>
</feature>
<dbReference type="CDD" id="cd06610">
    <property type="entry name" value="STKc_OSR1_SPAK"/>
    <property type="match status" value="1"/>
</dbReference>
<evidence type="ECO:0000256" key="18">
    <source>
        <dbReference type="ARBA" id="ARBA00048679"/>
    </source>
</evidence>
<evidence type="ECO:0000256" key="10">
    <source>
        <dbReference type="ARBA" id="ARBA00022741"/>
    </source>
</evidence>
<gene>
    <name evidence="21" type="primary">Oxsr1</name>
    <name evidence="21" type="ORF">SMICAP_R07397</name>
</gene>
<comment type="catalytic activity">
    <reaction evidence="17">
        <text>L-threonyl-[protein] + ATP = O-phospho-L-threonyl-[protein] + ADP + H(+)</text>
        <dbReference type="Rhea" id="RHEA:46608"/>
        <dbReference type="Rhea" id="RHEA-COMP:11060"/>
        <dbReference type="Rhea" id="RHEA-COMP:11605"/>
        <dbReference type="ChEBI" id="CHEBI:15378"/>
        <dbReference type="ChEBI" id="CHEBI:30013"/>
        <dbReference type="ChEBI" id="CHEBI:30616"/>
        <dbReference type="ChEBI" id="CHEBI:61977"/>
        <dbReference type="ChEBI" id="CHEBI:456216"/>
        <dbReference type="EC" id="2.7.11.1"/>
    </reaction>
</comment>
<evidence type="ECO:0000256" key="13">
    <source>
        <dbReference type="ARBA" id="ARBA00022842"/>
    </source>
</evidence>
<dbReference type="Gene3D" id="3.30.200.20">
    <property type="entry name" value="Phosphorylase Kinase, domain 1"/>
    <property type="match status" value="1"/>
</dbReference>
<dbReference type="Gene3D" id="3.10.20.90">
    <property type="entry name" value="Phosphatidylinositol 3-kinase Catalytic Subunit, Chain A, domain 1"/>
    <property type="match status" value="1"/>
</dbReference>
<keyword evidence="6" id="KW-0723">Serine/threonine-protein kinase</keyword>
<dbReference type="GO" id="GO:0035556">
    <property type="term" value="P:intracellular signal transduction"/>
    <property type="evidence" value="ECO:0007669"/>
    <property type="project" value="TreeGrafter"/>
</dbReference>
<evidence type="ECO:0000256" key="8">
    <source>
        <dbReference type="ARBA" id="ARBA00022679"/>
    </source>
</evidence>
<evidence type="ECO:0000256" key="5">
    <source>
        <dbReference type="ARBA" id="ARBA00022490"/>
    </source>
</evidence>
<keyword evidence="7" id="KW-0597">Phosphoprotein</keyword>
<dbReference type="FunFam" id="3.30.200.20:FF:000114">
    <property type="entry name" value="serine/threonine-protein kinase OSR1 isoform X1"/>
    <property type="match status" value="1"/>
</dbReference>
<feature type="domain" description="Protein kinase" evidence="20">
    <location>
        <begin position="1"/>
        <end position="268"/>
    </location>
</feature>
<evidence type="ECO:0000256" key="11">
    <source>
        <dbReference type="ARBA" id="ARBA00022777"/>
    </source>
</evidence>
<evidence type="ECO:0000313" key="22">
    <source>
        <dbReference type="Proteomes" id="UP000567624"/>
    </source>
</evidence>
<dbReference type="FunFam" id="3.10.20.90:FF:000043">
    <property type="entry name" value="serine/threonine-protein kinase OSR1 isoform X1"/>
    <property type="match status" value="1"/>
</dbReference>
<evidence type="ECO:0000256" key="16">
    <source>
        <dbReference type="ARBA" id="ARBA00042936"/>
    </source>
</evidence>
<dbReference type="GO" id="GO:0005829">
    <property type="term" value="C:cytosol"/>
    <property type="evidence" value="ECO:0007669"/>
    <property type="project" value="TreeGrafter"/>
</dbReference>
<evidence type="ECO:0000256" key="9">
    <source>
        <dbReference type="ARBA" id="ARBA00022723"/>
    </source>
</evidence>
<dbReference type="PANTHER" id="PTHR48012">
    <property type="entry name" value="STERILE20-LIKE KINASE, ISOFORM B-RELATED"/>
    <property type="match status" value="1"/>
</dbReference>
<dbReference type="EMBL" id="VWYW01000001">
    <property type="protein sequence ID" value="NXF00559.1"/>
    <property type="molecule type" value="Genomic_DNA"/>
</dbReference>
<keyword evidence="12" id="KW-0067">ATP-binding</keyword>
<evidence type="ECO:0000256" key="4">
    <source>
        <dbReference type="ARBA" id="ARBA00012513"/>
    </source>
</evidence>
<evidence type="ECO:0000256" key="2">
    <source>
        <dbReference type="ARBA" id="ARBA00004496"/>
    </source>
</evidence>
<feature type="region of interest" description="Disordered" evidence="19">
    <location>
        <begin position="281"/>
        <end position="415"/>
    </location>
</feature>
<evidence type="ECO:0000313" key="21">
    <source>
        <dbReference type="EMBL" id="NXF00559.1"/>
    </source>
</evidence>
<dbReference type="Proteomes" id="UP000567624">
    <property type="component" value="Unassembled WGS sequence"/>
</dbReference>
<comment type="caution">
    <text evidence="21">The sequence shown here is derived from an EMBL/GenBank/DDBJ whole genome shotgun (WGS) entry which is preliminary data.</text>
</comment>
<feature type="compositionally biased region" description="Low complexity" evidence="19">
    <location>
        <begin position="361"/>
        <end position="382"/>
    </location>
</feature>
<dbReference type="InterPro" id="IPR024678">
    <property type="entry name" value="Kinase_OSR1/WNK_CCT"/>
</dbReference>
<reference evidence="21 22" key="1">
    <citation type="submission" date="2019-09" db="EMBL/GenBank/DDBJ databases">
        <title>Bird 10,000 Genomes (B10K) Project - Family phase.</title>
        <authorList>
            <person name="Zhang G."/>
        </authorList>
    </citation>
    <scope>NUCLEOTIDE SEQUENCE [LARGE SCALE GENOMIC DNA]</scope>
    <source>
        <strain evidence="21">B10K-CU-031-20</strain>
    </source>
</reference>